<dbReference type="GO" id="GO:0006488">
    <property type="term" value="P:dolichol-linked oligosaccharide biosynthetic process"/>
    <property type="evidence" value="ECO:0007669"/>
    <property type="project" value="InterPro"/>
</dbReference>
<gene>
    <name evidence="1" type="ORF">SAMN05421757_103307</name>
</gene>
<reference evidence="1 2" key="1">
    <citation type="submission" date="2017-06" db="EMBL/GenBank/DDBJ databases">
        <authorList>
            <person name="Kim H.J."/>
            <person name="Triplett B.A."/>
        </authorList>
    </citation>
    <scope>NUCLEOTIDE SEQUENCE [LARGE SCALE GENOMIC DNA]</scope>
    <source>
        <strain evidence="1 2">DSM 29339</strain>
    </source>
</reference>
<dbReference type="Proteomes" id="UP000198426">
    <property type="component" value="Unassembled WGS sequence"/>
</dbReference>
<dbReference type="Gene3D" id="3.40.50.2000">
    <property type="entry name" value="Glycogen Phosphorylase B"/>
    <property type="match status" value="1"/>
</dbReference>
<dbReference type="EMBL" id="FZOY01000003">
    <property type="protein sequence ID" value="SNS78010.1"/>
    <property type="molecule type" value="Genomic_DNA"/>
</dbReference>
<keyword evidence="2" id="KW-1185">Reference proteome</keyword>
<proteinExistence type="predicted"/>
<dbReference type="SUPFAM" id="SSF53756">
    <property type="entry name" value="UDP-Glycosyltransferase/glycogen phosphorylase"/>
    <property type="match status" value="1"/>
</dbReference>
<sequence length="171" mass="18460">MDDTTKRREGAHAMRPPRVLAVASSGGHWAELMRLTPAWEGCELVYATTDPALQADLAGRGDARFVAIPDASRWSRWQLVRLVARLASLMLRLRPDVIVTTGAAPGYVALRLGRLFGARGIWVDSVANAGALSMSGRMAGPHCDLWLTQWPHLGREATGASEGPEYSGSVL</sequence>
<organism evidence="1 2">
    <name type="scientific">Tropicimonas sediminicola</name>
    <dbReference type="NCBI Taxonomy" id="1031541"/>
    <lineage>
        <taxon>Bacteria</taxon>
        <taxon>Pseudomonadati</taxon>
        <taxon>Pseudomonadota</taxon>
        <taxon>Alphaproteobacteria</taxon>
        <taxon>Rhodobacterales</taxon>
        <taxon>Roseobacteraceae</taxon>
        <taxon>Tropicimonas</taxon>
    </lineage>
</organism>
<dbReference type="AlphaFoldDB" id="A0A239H9H2"/>
<protein>
    <submittedName>
        <fullName evidence="1">Oligosaccharide biosynthesis protein Alg14 like</fullName>
    </submittedName>
</protein>
<evidence type="ECO:0000313" key="2">
    <source>
        <dbReference type="Proteomes" id="UP000198426"/>
    </source>
</evidence>
<accession>A0A239H9H2</accession>
<evidence type="ECO:0000313" key="1">
    <source>
        <dbReference type="EMBL" id="SNS78010.1"/>
    </source>
</evidence>
<dbReference type="RefSeq" id="WP_217898293.1">
    <property type="nucleotide sequence ID" value="NZ_FZOY01000003.1"/>
</dbReference>
<name>A0A239H9H2_9RHOB</name>